<dbReference type="EMBL" id="JAANYN010000008">
    <property type="protein sequence ID" value="NHE58793.1"/>
    <property type="molecule type" value="Genomic_DNA"/>
</dbReference>
<dbReference type="CDD" id="cd00093">
    <property type="entry name" value="HTH_XRE"/>
    <property type="match status" value="1"/>
</dbReference>
<feature type="domain" description="HTH cro/C1-type" evidence="2">
    <location>
        <begin position="22"/>
        <end position="70"/>
    </location>
</feature>
<dbReference type="Proteomes" id="UP000649799">
    <property type="component" value="Unassembled WGS sequence"/>
</dbReference>
<evidence type="ECO:0000259" key="2">
    <source>
        <dbReference type="PROSITE" id="PS50943"/>
    </source>
</evidence>
<dbReference type="InterPro" id="IPR013430">
    <property type="entry name" value="Toxin_antidote_HigA"/>
</dbReference>
<dbReference type="RefSeq" id="WP_166149505.1">
    <property type="nucleotide sequence ID" value="NZ_JAANYN010000008.1"/>
</dbReference>
<dbReference type="PANTHER" id="PTHR36924">
    <property type="entry name" value="ANTITOXIN HIGA-1"/>
    <property type="match status" value="1"/>
</dbReference>
<dbReference type="NCBIfam" id="TIGR02607">
    <property type="entry name" value="antidote_HigA"/>
    <property type="match status" value="1"/>
</dbReference>
<accession>A0ABX0HCZ9</accession>
<gene>
    <name evidence="3" type="ORF">G9Q97_18435</name>
</gene>
<dbReference type="PROSITE" id="PS50943">
    <property type="entry name" value="HTH_CROC1"/>
    <property type="match status" value="1"/>
</dbReference>
<evidence type="ECO:0000313" key="4">
    <source>
        <dbReference type="Proteomes" id="UP000649799"/>
    </source>
</evidence>
<protein>
    <submittedName>
        <fullName evidence="3">HigA family addiction module antidote protein</fullName>
    </submittedName>
</protein>
<sequence length="99" mass="11295">MKRGIEHNTHPGEVLKEEVIRANRLTIGKAAELLGVTRPTLSNIVNEKASITPNMSLRLAKVFGGNADFWLRMQLSHDLRKAEKQFNENPPKIKQFEFQ</sequence>
<dbReference type="PANTHER" id="PTHR36924:SF1">
    <property type="entry name" value="ANTITOXIN HIGA-1"/>
    <property type="match status" value="1"/>
</dbReference>
<keyword evidence="1" id="KW-0238">DNA-binding</keyword>
<evidence type="ECO:0000313" key="3">
    <source>
        <dbReference type="EMBL" id="NHE58793.1"/>
    </source>
</evidence>
<organism evidence="3 4">
    <name type="scientific">Cyclobacterium plantarum</name>
    <dbReference type="NCBI Taxonomy" id="2716263"/>
    <lineage>
        <taxon>Bacteria</taxon>
        <taxon>Pseudomonadati</taxon>
        <taxon>Bacteroidota</taxon>
        <taxon>Cytophagia</taxon>
        <taxon>Cytophagales</taxon>
        <taxon>Cyclobacteriaceae</taxon>
        <taxon>Cyclobacterium</taxon>
    </lineage>
</organism>
<name>A0ABX0HCZ9_9BACT</name>
<proteinExistence type="predicted"/>
<dbReference type="Gene3D" id="1.10.260.40">
    <property type="entry name" value="lambda repressor-like DNA-binding domains"/>
    <property type="match status" value="1"/>
</dbReference>
<reference evidence="3 4" key="1">
    <citation type="submission" date="2020-03" db="EMBL/GenBank/DDBJ databases">
        <title>Cyclobacterium plantarum sp. nov., a marine bacterium isolated from a coastal-marine wetland.</title>
        <authorList>
            <person name="Sanchez-Porro C."/>
            <person name="Ventosa A."/>
            <person name="Amoozegar M."/>
        </authorList>
    </citation>
    <scope>NUCLEOTIDE SEQUENCE [LARGE SCALE GENOMIC DNA]</scope>
    <source>
        <strain evidence="3 4">GBPx2</strain>
    </source>
</reference>
<keyword evidence="4" id="KW-1185">Reference proteome</keyword>
<comment type="caution">
    <text evidence="3">The sequence shown here is derived from an EMBL/GenBank/DDBJ whole genome shotgun (WGS) entry which is preliminary data.</text>
</comment>
<dbReference type="InterPro" id="IPR001387">
    <property type="entry name" value="Cro/C1-type_HTH"/>
</dbReference>
<dbReference type="SMART" id="SM00530">
    <property type="entry name" value="HTH_XRE"/>
    <property type="match status" value="1"/>
</dbReference>
<dbReference type="InterPro" id="IPR010982">
    <property type="entry name" value="Lambda_DNA-bd_dom_sf"/>
</dbReference>
<dbReference type="SUPFAM" id="SSF47413">
    <property type="entry name" value="lambda repressor-like DNA-binding domains"/>
    <property type="match status" value="1"/>
</dbReference>
<dbReference type="Pfam" id="PF01381">
    <property type="entry name" value="HTH_3"/>
    <property type="match status" value="1"/>
</dbReference>
<evidence type="ECO:0000256" key="1">
    <source>
        <dbReference type="ARBA" id="ARBA00023125"/>
    </source>
</evidence>